<dbReference type="PANTHER" id="PTHR18964:SF169">
    <property type="entry name" value="N-ACETYLMANNOSAMINE KINASE"/>
    <property type="match status" value="1"/>
</dbReference>
<reference evidence="2" key="1">
    <citation type="submission" date="2015-10" db="EMBL/GenBank/DDBJ databases">
        <title>Charting Natural Antibacterials Uncovers an Antibiotic with a New Mode of Action.</title>
        <authorList>
            <person name="Magarvey N.A."/>
        </authorList>
    </citation>
    <scope>NUCLEOTIDE SEQUENCE</scope>
    <source>
        <strain evidence="2">ATCC 12647</strain>
    </source>
</reference>
<dbReference type="InterPro" id="IPR000600">
    <property type="entry name" value="ROK"/>
</dbReference>
<dbReference type="PANTHER" id="PTHR18964">
    <property type="entry name" value="ROK (REPRESSOR, ORF, KINASE) FAMILY"/>
    <property type="match status" value="1"/>
</dbReference>
<dbReference type="SUPFAM" id="SSF53067">
    <property type="entry name" value="Actin-like ATPase domain"/>
    <property type="match status" value="1"/>
</dbReference>
<comment type="similarity">
    <text evidence="1">Belongs to the ROK (NagC/XylR) family.</text>
</comment>
<proteinExistence type="inferred from homology"/>
<organism evidence="2">
    <name type="scientific">Streptomyces canus</name>
    <dbReference type="NCBI Taxonomy" id="58343"/>
    <lineage>
        <taxon>Bacteria</taxon>
        <taxon>Bacillati</taxon>
        <taxon>Actinomycetota</taxon>
        <taxon>Actinomycetes</taxon>
        <taxon>Kitasatosporales</taxon>
        <taxon>Streptomycetaceae</taxon>
        <taxon>Streptomyces</taxon>
        <taxon>Streptomyces aurantiacus group</taxon>
    </lineage>
</organism>
<dbReference type="Pfam" id="PF00480">
    <property type="entry name" value="ROK"/>
    <property type="match status" value="1"/>
</dbReference>
<protein>
    <submittedName>
        <fullName evidence="2">Tlo7</fullName>
    </submittedName>
</protein>
<sequence length="311" mass="32342">MTAAPTRRVAPPVPVLDIGGTHVTAALVDPTASRPAPSPVIRRPLRPHAEADAVLDAIAQAALALPGGHDPRWGVAMPGPFDYATGVGRFADVGKFESLNGVDVGAGLRERLAGRCERLCFLNDADAFAVGEYRAGAAAGHDRVVCLTLGTGVGSSFLSGGRPVHSGPLVPPGGHAYRLTVHGRLLEATVSRRGIRANYARLATVTGDRHLPDVRDMAVRARKGDTAAQEAFRYAFDALGQALAPWIDRFEATAVVVGGSMARSWDLIHPALTAGSASAGRPDVPVLPARQPEEAPLLGAAHWARGAPDAS</sequence>
<dbReference type="AlphaFoldDB" id="A0A0U3BCQ9"/>
<evidence type="ECO:0000313" key="2">
    <source>
        <dbReference type="EMBL" id="ALV86853.1"/>
    </source>
</evidence>
<evidence type="ECO:0000256" key="1">
    <source>
        <dbReference type="ARBA" id="ARBA00006479"/>
    </source>
</evidence>
<dbReference type="EMBL" id="KT881498">
    <property type="protein sequence ID" value="ALV86853.1"/>
    <property type="molecule type" value="Genomic_DNA"/>
</dbReference>
<dbReference type="Gene3D" id="3.30.420.40">
    <property type="match status" value="2"/>
</dbReference>
<name>A0A0U3BCQ9_9ACTN</name>
<dbReference type="InterPro" id="IPR043129">
    <property type="entry name" value="ATPase_NBD"/>
</dbReference>
<accession>A0A0U3BCQ9</accession>
<gene>
    <name evidence="2" type="primary">tlo7</name>
</gene>